<feature type="compositionally biased region" description="Basic and acidic residues" evidence="5">
    <location>
        <begin position="872"/>
        <end position="885"/>
    </location>
</feature>
<feature type="compositionally biased region" description="Basic and acidic residues" evidence="5">
    <location>
        <begin position="791"/>
        <end position="800"/>
    </location>
</feature>
<comment type="subcellular location">
    <subcellularLocation>
        <location evidence="1">Cytoplasm</location>
    </subcellularLocation>
</comment>
<evidence type="ECO:0000256" key="4">
    <source>
        <dbReference type="ARBA" id="ARBA00022871"/>
    </source>
</evidence>
<dbReference type="CDD" id="cd09972">
    <property type="entry name" value="LOTUS_TDRD_OSKAR"/>
    <property type="match status" value="1"/>
</dbReference>
<feature type="region of interest" description="Disordered" evidence="5">
    <location>
        <begin position="1013"/>
        <end position="1055"/>
    </location>
</feature>
<evidence type="ECO:0000256" key="2">
    <source>
        <dbReference type="ARBA" id="ARBA00022490"/>
    </source>
</evidence>
<dbReference type="EMBL" id="QBLH01000200">
    <property type="protein sequence ID" value="TGZ57142.1"/>
    <property type="molecule type" value="Genomic_DNA"/>
</dbReference>
<protein>
    <submittedName>
        <fullName evidence="7">Tudor domain-containing protein 5</fullName>
    </submittedName>
</protein>
<accession>A0A4S2L2P1</accession>
<feature type="region of interest" description="Disordered" evidence="5">
    <location>
        <begin position="1246"/>
        <end position="1275"/>
    </location>
</feature>
<organism evidence="7 8">
    <name type="scientific">Temnothorax longispinosus</name>
    <dbReference type="NCBI Taxonomy" id="300112"/>
    <lineage>
        <taxon>Eukaryota</taxon>
        <taxon>Metazoa</taxon>
        <taxon>Ecdysozoa</taxon>
        <taxon>Arthropoda</taxon>
        <taxon>Hexapoda</taxon>
        <taxon>Insecta</taxon>
        <taxon>Pterygota</taxon>
        <taxon>Neoptera</taxon>
        <taxon>Endopterygota</taxon>
        <taxon>Hymenoptera</taxon>
        <taxon>Apocrita</taxon>
        <taxon>Aculeata</taxon>
        <taxon>Formicoidea</taxon>
        <taxon>Formicidae</taxon>
        <taxon>Myrmicinae</taxon>
        <taxon>Temnothorax</taxon>
    </lineage>
</organism>
<keyword evidence="4" id="KW-0744">Spermatogenesis</keyword>
<feature type="region of interest" description="Disordered" evidence="5">
    <location>
        <begin position="1076"/>
        <end position="1100"/>
    </location>
</feature>
<keyword evidence="2" id="KW-0963">Cytoplasm</keyword>
<evidence type="ECO:0000256" key="3">
    <source>
        <dbReference type="ARBA" id="ARBA00022737"/>
    </source>
</evidence>
<dbReference type="Gene3D" id="2.30.30.140">
    <property type="match status" value="1"/>
</dbReference>
<dbReference type="InterPro" id="IPR025605">
    <property type="entry name" value="OST-HTH/LOTUS_dom"/>
</dbReference>
<dbReference type="Pfam" id="PF12872">
    <property type="entry name" value="OST-HTH"/>
    <property type="match status" value="2"/>
</dbReference>
<dbReference type="InterPro" id="IPR002999">
    <property type="entry name" value="Tudor"/>
</dbReference>
<feature type="region of interest" description="Disordered" evidence="5">
    <location>
        <begin position="1497"/>
        <end position="1524"/>
    </location>
</feature>
<reference evidence="7 8" key="1">
    <citation type="journal article" date="2019" name="Philos. Trans. R. Soc. Lond., B, Biol. Sci.">
        <title>Ant behaviour and brain gene expression of defending hosts depend on the ecological success of the intruding social parasite.</title>
        <authorList>
            <person name="Kaur R."/>
            <person name="Stoldt M."/>
            <person name="Jongepier E."/>
            <person name="Feldmeyer B."/>
            <person name="Menzel F."/>
            <person name="Bornberg-Bauer E."/>
            <person name="Foitzik S."/>
        </authorList>
    </citation>
    <scope>NUCLEOTIDE SEQUENCE [LARGE SCALE GENOMIC DNA]</scope>
    <source>
        <tissue evidence="7">Whole body</tissue>
    </source>
</reference>
<keyword evidence="8" id="KW-1185">Reference proteome</keyword>
<feature type="compositionally biased region" description="Polar residues" evidence="5">
    <location>
        <begin position="1196"/>
        <end position="1205"/>
    </location>
</feature>
<feature type="region of interest" description="Disordered" evidence="5">
    <location>
        <begin position="1843"/>
        <end position="1872"/>
    </location>
</feature>
<gene>
    <name evidence="7" type="ORF">DBV15_10562</name>
</gene>
<feature type="compositionally biased region" description="Low complexity" evidence="5">
    <location>
        <begin position="199"/>
        <end position="210"/>
    </location>
</feature>
<dbReference type="PROSITE" id="PS51644">
    <property type="entry name" value="HTH_OST"/>
    <property type="match status" value="2"/>
</dbReference>
<feature type="compositionally biased region" description="Pro residues" evidence="5">
    <location>
        <begin position="1592"/>
        <end position="1602"/>
    </location>
</feature>
<dbReference type="GO" id="GO:0007283">
    <property type="term" value="P:spermatogenesis"/>
    <property type="evidence" value="ECO:0007669"/>
    <property type="project" value="UniProtKB-KW"/>
</dbReference>
<feature type="compositionally biased region" description="Polar residues" evidence="5">
    <location>
        <begin position="778"/>
        <end position="787"/>
    </location>
</feature>
<evidence type="ECO:0000256" key="5">
    <source>
        <dbReference type="SAM" id="MobiDB-lite"/>
    </source>
</evidence>
<feature type="region of interest" description="Disordered" evidence="5">
    <location>
        <begin position="1183"/>
        <end position="1205"/>
    </location>
</feature>
<dbReference type="InterPro" id="IPR035437">
    <property type="entry name" value="SNase_OB-fold_sf"/>
</dbReference>
<dbReference type="STRING" id="300112.A0A4S2L2P1"/>
<dbReference type="GO" id="GO:0005737">
    <property type="term" value="C:cytoplasm"/>
    <property type="evidence" value="ECO:0007669"/>
    <property type="project" value="UniProtKB-SubCell"/>
</dbReference>
<proteinExistence type="predicted"/>
<feature type="compositionally biased region" description="Basic and acidic residues" evidence="5">
    <location>
        <begin position="1259"/>
        <end position="1275"/>
    </location>
</feature>
<name>A0A4S2L2P1_9HYME</name>
<dbReference type="Gene3D" id="3.30.420.610">
    <property type="entry name" value="LOTUS domain-like"/>
    <property type="match status" value="2"/>
</dbReference>
<feature type="compositionally biased region" description="Basic and acidic residues" evidence="5">
    <location>
        <begin position="1183"/>
        <end position="1195"/>
    </location>
</feature>
<feature type="region of interest" description="Disordered" evidence="5">
    <location>
        <begin position="723"/>
        <end position="831"/>
    </location>
</feature>
<feature type="domain" description="HTH OST-type" evidence="6">
    <location>
        <begin position="5"/>
        <end position="78"/>
    </location>
</feature>
<feature type="compositionally biased region" description="Polar residues" evidence="5">
    <location>
        <begin position="746"/>
        <end position="757"/>
    </location>
</feature>
<keyword evidence="3" id="KW-0677">Repeat</keyword>
<dbReference type="Gene3D" id="2.40.50.90">
    <property type="match status" value="1"/>
</dbReference>
<feature type="region of interest" description="Disordered" evidence="5">
    <location>
        <begin position="197"/>
        <end position="224"/>
    </location>
</feature>
<keyword evidence="4" id="KW-0221">Differentiation</keyword>
<feature type="region of interest" description="Disordered" evidence="5">
    <location>
        <begin position="861"/>
        <end position="895"/>
    </location>
</feature>
<dbReference type="PANTHER" id="PTHR16442:SF1">
    <property type="entry name" value="RING FINGER PROTEIN 17"/>
    <property type="match status" value="1"/>
</dbReference>
<feature type="compositionally biased region" description="Polar residues" evidence="5">
    <location>
        <begin position="1015"/>
        <end position="1033"/>
    </location>
</feature>
<dbReference type="InterPro" id="IPR041966">
    <property type="entry name" value="LOTUS-like"/>
</dbReference>
<feature type="compositionally biased region" description="Low complexity" evidence="5">
    <location>
        <begin position="1043"/>
        <end position="1054"/>
    </location>
</feature>
<dbReference type="Pfam" id="PF00567">
    <property type="entry name" value="TUDOR"/>
    <property type="match status" value="1"/>
</dbReference>
<evidence type="ECO:0000256" key="1">
    <source>
        <dbReference type="ARBA" id="ARBA00004496"/>
    </source>
</evidence>
<dbReference type="PANTHER" id="PTHR16442">
    <property type="entry name" value="RING FINGER PROTEIN 17"/>
    <property type="match status" value="1"/>
</dbReference>
<feature type="compositionally biased region" description="Basic and acidic residues" evidence="5">
    <location>
        <begin position="762"/>
        <end position="777"/>
    </location>
</feature>
<dbReference type="GO" id="GO:0030154">
    <property type="term" value="P:cell differentiation"/>
    <property type="evidence" value="ECO:0007669"/>
    <property type="project" value="UniProtKB-ARBA"/>
</dbReference>
<feature type="region of interest" description="Disordered" evidence="5">
    <location>
        <begin position="1574"/>
        <end position="1602"/>
    </location>
</feature>
<evidence type="ECO:0000259" key="6">
    <source>
        <dbReference type="PROSITE" id="PS51644"/>
    </source>
</evidence>
<dbReference type="SUPFAM" id="SSF63748">
    <property type="entry name" value="Tudor/PWWP/MBT"/>
    <property type="match status" value="1"/>
</dbReference>
<feature type="compositionally biased region" description="Polar residues" evidence="5">
    <location>
        <begin position="1497"/>
        <end position="1518"/>
    </location>
</feature>
<evidence type="ECO:0000313" key="7">
    <source>
        <dbReference type="EMBL" id="TGZ57142.1"/>
    </source>
</evidence>
<evidence type="ECO:0000313" key="8">
    <source>
        <dbReference type="Proteomes" id="UP000310200"/>
    </source>
</evidence>
<sequence length="2147" mass="244307">MSNEKRDEIRQLILALLVSRKGATAIPVLERDYYNAENTRIPYRLFGYSNLVEFLQSFPEHFIVEQYNGGHYVRGIPSEKSKHVSSLVSRQRMREPPRARYIQPRFRPPFNRRPHHYARPVQEFHIAPDMLCQLLQHIKDNPNGVSLQDAVTIVQRSVPYVSISAQQLRGQLQLLSHQLRLDGNMIFPILSNDSHNAAQQQLPMEEPQLPSKSLIDSESPPTPTVCPAGQEDYENGIEYFSDDDFLPADSASNCQRRAETNGEISDREAFAMMNGNGNTEMRTADVDMSQLISDRIKSRLKELMRKHPDGIWCPDLPNLYLREYKVCLNYVQLGFDSVREFASYLPQIFYMTQVDKMDDFMLYSADKRPVVPEPIDIAQTLRNYEDNPPFPSDVVRNSICLVVFYNLEFASKSPTIARIFAPNDVMNYDDKVDKISVVELKRNRKYLGVYVIEVFHPNFFWIHLRENQRHFDKMMDELSDFYEHNKSTYIIAKIALKKDLNCACIYANRWHRAIIRSVKPDFRVTVFFYDYGTMKTYTSEDVYYLHKKFAYLPAQAIPCGLYKIKPSVGDRWKRSVAEKFSEKIEDTLLAATIVTIDPEHNSMMVILTDTSEEEDVRINDWLVNERLAQVGNTVRMFDIIHYMTSDNIKSSKSIKTFNAGSADNVNKSRRRNNLISRDERTHRLSDVKSEDIENNTVKSLHNVPNSKKGFLQSVCRKLLDAKSLHDKSSSAKSPDTEALDTRSQSRNDPQTGQSRTPTKVPLLEKLKTSSHNRKSDSEPSTSTSGTNTEEDNARQIDSSRKVKLQNNGEIYNSPGYMDFSMRDSDDENNDTKDFGTFRSLYGGHGLMEPFDWSVIREENKTTDTVPDNLDMSSKEHKSDVEDKSGSHNQRNETPGEQYFLNMTRMEEEIFLPEDNISLPEDNISLPEDNISQRFDDMTDFIKMMRDKKTSNQIVTVRFKPMTMKTLYDSVESEDTSKSSTNIVEFNDVTSSREINREVDRNGKVCETKANLKIQDGNSNTDPESVFSNISNKDNMNKEMSGRNTNNSLESNTNNKACIPGYKRLLDKLSRKWTNSNFVDSSESSSSEQIRSSSYSANTSNDSIIISSNDEQSKASNCMDINNRIKIHSLVKKSMSEELPKRLTLDESHNDSTVTTFSSIETDSLASSNVDDIKQRQLNQSLEIDSRASNVDDTKQHQLNRSDSIPVSCNIDDSKYQLHAADQTALDVPKLMQQMLKIVKNIQNNNTELDSDDLTSSRESINDDKSDESKRGNESIKSDFVSETCKSMNDDANVTEIAFAPVVNDCDVESDDNVWDADAVDMASIMKYVRNNLNQLPTYCFAEENLMPDNCCKATSTEETFEVPLVSPKSTLHYDSHHQQQPVRPPPGFPPLGEQRVPPNLSSTNFQNGYSFANTMNAKASVFNNAEATTNPFLTDELIYDNAKQIYMSLWNESKKLQSSVTDILYELLKPSIAFKDLIQLHKILTIMENVLLEQKSDCSTGTKTPSTPNPASGTTLNDAGSAPKASYNLNSETFTKDFNANTISMSNPFGANGDDRPQSNAAFSSYSSDGFTFKTNWNQSDELNPHMQMPSPQMPPPTGSPAPPTFINHIPPVSTFIPNTNQNDENVPVTPVSPAIPTSASSNSSEFLETVNTQFANMLKDTNPFKFYMTNRMQVPETQNERTFYNYDADITSYFSAKNPQNSHAPKTETVNIHAGSTCFTPAGHVGENYTPRIVYEAGPVMYNTQKKQADANARQNTCSNNLDNILNAHVSENYTPKMVYESGPVMYNTQKQQVNADARQNTCSNNSDNIQNAQSRELRQDKKPTSQAANDIAASYTQQHKVTNQITRDNPQVDENYVTRPPAYYTQGSQPIIKGEPTYYQQNSNVNNLRQPVSSQSWTQTEVPEYWANLKFQNSVPVSNHNENPAFGTPTTFFRQDWNCDNGRRFAPREMTEATDSSNIFKFKDSHDKERPIDSYAKSCNIEHGSVQQRTRDIDSFVFQKIDSVKGVTFIFNIEQDGWILTCEFVEAFTNLKLQSRLLATLEAMNIKVIFKEIQRSEYPVQFSQLDRYSLNVPRDSEKRIVSISLISLQSALALLHRLKIVSREEIGNAFKKNEFLDGSILSTLWMLIVTYRDLRRRILLCSNYI</sequence>
<feature type="domain" description="HTH OST-type" evidence="6">
    <location>
        <begin position="292"/>
        <end position="366"/>
    </location>
</feature>
<dbReference type="Proteomes" id="UP000310200">
    <property type="component" value="Unassembled WGS sequence"/>
</dbReference>
<comment type="caution">
    <text evidence="7">The sequence shown here is derived from an EMBL/GenBank/DDBJ whole genome shotgun (WGS) entry which is preliminary data.</text>
</comment>